<dbReference type="Pfam" id="PF00191">
    <property type="entry name" value="Annexin"/>
    <property type="match status" value="1"/>
</dbReference>
<feature type="compositionally biased region" description="Polar residues" evidence="3">
    <location>
        <begin position="79"/>
        <end position="88"/>
    </location>
</feature>
<dbReference type="OrthoDB" id="2134400at2759"/>
<feature type="compositionally biased region" description="Basic and acidic residues" evidence="3">
    <location>
        <begin position="223"/>
        <end position="249"/>
    </location>
</feature>
<dbReference type="GO" id="GO:0005509">
    <property type="term" value="F:calcium ion binding"/>
    <property type="evidence" value="ECO:0007669"/>
    <property type="project" value="InterPro"/>
</dbReference>
<dbReference type="VEuPathDB" id="FungiDB:SAPIO_CDS7459"/>
<gene>
    <name evidence="4" type="ORF">SAPIO_CDS7459</name>
</gene>
<organism evidence="4 5">
    <name type="scientific">Pseudallescheria apiosperma</name>
    <name type="common">Scedosporium apiospermum</name>
    <dbReference type="NCBI Taxonomy" id="563466"/>
    <lineage>
        <taxon>Eukaryota</taxon>
        <taxon>Fungi</taxon>
        <taxon>Dikarya</taxon>
        <taxon>Ascomycota</taxon>
        <taxon>Pezizomycotina</taxon>
        <taxon>Sordariomycetes</taxon>
        <taxon>Hypocreomycetidae</taxon>
        <taxon>Microascales</taxon>
        <taxon>Microascaceae</taxon>
        <taxon>Scedosporium</taxon>
    </lineage>
</organism>
<feature type="compositionally biased region" description="Basic and acidic residues" evidence="3">
    <location>
        <begin position="142"/>
        <end position="178"/>
    </location>
</feature>
<keyword evidence="1" id="KW-0677">Repeat</keyword>
<feature type="region of interest" description="Disordered" evidence="3">
    <location>
        <begin position="307"/>
        <end position="374"/>
    </location>
</feature>
<proteinExistence type="predicted"/>
<sequence length="842" mass="97459">MSLNVDEGRRRGRSKSPGRYVAEDREESHRERERDRERERPMYDTRESSYAYAEDDLDDYPRRRRDDRDDRDRGNDYRSPTSPRQSSGALPYPPPSGRGGVPYPGDSSSALAMPGAFDFKDDKPQRSDYRTVSPPPDSAYRSSKEKVDAGRDSRVRYSYYRDDERSSPRPEKKGREFGADDILSKFLPQKYRPVEKKSEPPQRRRRDDSDSDSDDESDDTDVDDRRRRPAEDYDKYGRRRKESDADERRHRFQLRGPSPPSNKAQKKAEIEEGLAYGKMAGEELSLRDTIRQSTQAFTRKEQDLLSKYGYSGHDSGYPPEKKTARFERDHERERERDKDPRRSSSNVLTVDQADRRRDRSPAPPTNKMSSLSVNTGHHSFNMSLAAAPPSPLLESYHGTYQSCSPMPSPLMLPQHDGNAIIDVAPLSPDGDDARINRRARFHVPEVVAEKMANALKGDRRAPDTDVLIQILPGLSHEEVMELRAQYKALVKAGTERKGVNVAKHIRSRLRDEDPNLMKACYATALGQWESEAYWANYWYQGDKTRRELLIESLMGRTNTEIRLIKDGFHDKKYGDSLTRCMKTELREDKFKKAVLLALGEERMEDVDSYGRPLEVNMKLVDQDVEDLRHAVKSEKGGETLMISIVVLRSDAHLREVLREYSHHYKSNFARDALKKSTNLVGEVLAHILNGVINKPVRDALLLHHALTASRKDDLRRELLTSRLVRYHWDRRHMEAVKRAYHQRYGRELQDAIKDATSGQWGLFCRELCITRMPNDVRRVERLTVEGPERGKSRERSSTLDVAKPERGKSRERSRERSSTLEVSRPERGKSRERSRDRRRDRD</sequence>
<dbReference type="GO" id="GO:0005544">
    <property type="term" value="F:calcium-dependent phospholipid binding"/>
    <property type="evidence" value="ECO:0007669"/>
    <property type="project" value="InterPro"/>
</dbReference>
<evidence type="ECO:0008006" key="6">
    <source>
        <dbReference type="Google" id="ProtNLM"/>
    </source>
</evidence>
<dbReference type="AlphaFoldDB" id="A0A084G1Y4"/>
<evidence type="ECO:0000256" key="1">
    <source>
        <dbReference type="ARBA" id="ARBA00022737"/>
    </source>
</evidence>
<dbReference type="GO" id="GO:0005886">
    <property type="term" value="C:plasma membrane"/>
    <property type="evidence" value="ECO:0007669"/>
    <property type="project" value="TreeGrafter"/>
</dbReference>
<dbReference type="PANTHER" id="PTHR10502">
    <property type="entry name" value="ANNEXIN"/>
    <property type="match status" value="1"/>
</dbReference>
<dbReference type="GO" id="GO:0012506">
    <property type="term" value="C:vesicle membrane"/>
    <property type="evidence" value="ECO:0007669"/>
    <property type="project" value="TreeGrafter"/>
</dbReference>
<accession>A0A084G1Y4</accession>
<dbReference type="RefSeq" id="XP_016641145.1">
    <property type="nucleotide sequence ID" value="XM_016789318.1"/>
</dbReference>
<dbReference type="HOGENOM" id="CLU_012466_1_0_1"/>
<keyword evidence="5" id="KW-1185">Reference proteome</keyword>
<evidence type="ECO:0000256" key="2">
    <source>
        <dbReference type="ARBA" id="ARBA00023216"/>
    </source>
</evidence>
<feature type="compositionally biased region" description="Basic and acidic residues" evidence="3">
    <location>
        <begin position="319"/>
        <end position="342"/>
    </location>
</feature>
<feature type="compositionally biased region" description="Acidic residues" evidence="3">
    <location>
        <begin position="209"/>
        <end position="222"/>
    </location>
</feature>
<evidence type="ECO:0000313" key="5">
    <source>
        <dbReference type="Proteomes" id="UP000028545"/>
    </source>
</evidence>
<feature type="region of interest" description="Disordered" evidence="3">
    <location>
        <begin position="1"/>
        <end position="287"/>
    </location>
</feature>
<evidence type="ECO:0000313" key="4">
    <source>
        <dbReference type="EMBL" id="KEZ41346.1"/>
    </source>
</evidence>
<dbReference type="Gene3D" id="1.10.220.10">
    <property type="entry name" value="Annexin"/>
    <property type="match status" value="3"/>
</dbReference>
<dbReference type="InterPro" id="IPR018502">
    <property type="entry name" value="Annexin_repeat"/>
</dbReference>
<reference evidence="4 5" key="1">
    <citation type="journal article" date="2014" name="Genome Announc.">
        <title>Draft genome sequence of the pathogenic fungus Scedosporium apiospermum.</title>
        <authorList>
            <person name="Vandeputte P."/>
            <person name="Ghamrawi S."/>
            <person name="Rechenmann M."/>
            <person name="Iltis A."/>
            <person name="Giraud S."/>
            <person name="Fleury M."/>
            <person name="Thornton C."/>
            <person name="Delhaes L."/>
            <person name="Meyer W."/>
            <person name="Papon N."/>
            <person name="Bouchara J.P."/>
        </authorList>
    </citation>
    <scope>NUCLEOTIDE SEQUENCE [LARGE SCALE GENOMIC DNA]</scope>
    <source>
        <strain evidence="4 5">IHEM 14462</strain>
    </source>
</reference>
<feature type="compositionally biased region" description="Basic and acidic residues" evidence="3">
    <location>
        <begin position="59"/>
        <end position="76"/>
    </location>
</feature>
<keyword evidence="2" id="KW-0041">Annexin</keyword>
<feature type="compositionally biased region" description="Basic and acidic residues" evidence="3">
    <location>
        <begin position="192"/>
        <end position="208"/>
    </location>
</feature>
<dbReference type="GO" id="GO:0005737">
    <property type="term" value="C:cytoplasm"/>
    <property type="evidence" value="ECO:0007669"/>
    <property type="project" value="TreeGrafter"/>
</dbReference>
<dbReference type="GeneID" id="27726531"/>
<dbReference type="GO" id="GO:0001786">
    <property type="term" value="F:phosphatidylserine binding"/>
    <property type="evidence" value="ECO:0007669"/>
    <property type="project" value="TreeGrafter"/>
</dbReference>
<protein>
    <recommendedName>
        <fullName evidence="6">Annexin ANXC4</fullName>
    </recommendedName>
</protein>
<dbReference type="EMBL" id="JOWA01000110">
    <property type="protein sequence ID" value="KEZ41346.1"/>
    <property type="molecule type" value="Genomic_DNA"/>
</dbReference>
<dbReference type="KEGG" id="sapo:SAPIO_CDS7459"/>
<evidence type="ECO:0000256" key="3">
    <source>
        <dbReference type="SAM" id="MobiDB-lite"/>
    </source>
</evidence>
<dbReference type="PANTHER" id="PTHR10502:SF107">
    <property type="entry name" value="ANNEXIN ANXC4 (AFU_ORTHOLOGUE AFUA_3G07020)"/>
    <property type="match status" value="1"/>
</dbReference>
<feature type="region of interest" description="Disordered" evidence="3">
    <location>
        <begin position="787"/>
        <end position="842"/>
    </location>
</feature>
<name>A0A084G1Y4_PSEDA</name>
<dbReference type="Proteomes" id="UP000028545">
    <property type="component" value="Unassembled WGS sequence"/>
</dbReference>
<dbReference type="InterPro" id="IPR037104">
    <property type="entry name" value="Annexin_sf"/>
</dbReference>
<feature type="compositionally biased region" description="Basic and acidic residues" evidence="3">
    <location>
        <begin position="118"/>
        <end position="129"/>
    </location>
</feature>
<comment type="caution">
    <text evidence="4">The sequence shown here is derived from an EMBL/GenBank/DDBJ whole genome shotgun (WGS) entry which is preliminary data.</text>
</comment>
<dbReference type="SUPFAM" id="SSF47874">
    <property type="entry name" value="Annexin"/>
    <property type="match status" value="1"/>
</dbReference>
<feature type="compositionally biased region" description="Basic and acidic residues" evidence="3">
    <location>
        <begin position="21"/>
        <end position="47"/>
    </location>
</feature>
<dbReference type="GO" id="GO:0005634">
    <property type="term" value="C:nucleus"/>
    <property type="evidence" value="ECO:0007669"/>
    <property type="project" value="TreeGrafter"/>
</dbReference>